<evidence type="ECO:0000313" key="4">
    <source>
        <dbReference type="Proteomes" id="UP000596827"/>
    </source>
</evidence>
<dbReference type="PANTHER" id="PTHR22911:SF103">
    <property type="entry name" value="BLR2811 PROTEIN"/>
    <property type="match status" value="1"/>
</dbReference>
<accession>A0A923S4U9</accession>
<dbReference type="InterPro" id="IPR037185">
    <property type="entry name" value="EmrE-like"/>
</dbReference>
<dbReference type="GO" id="GO:0016020">
    <property type="term" value="C:membrane"/>
    <property type="evidence" value="ECO:0007669"/>
    <property type="project" value="InterPro"/>
</dbReference>
<feature type="transmembrane region" description="Helical" evidence="1">
    <location>
        <begin position="236"/>
        <end position="252"/>
    </location>
</feature>
<proteinExistence type="predicted"/>
<feature type="transmembrane region" description="Helical" evidence="1">
    <location>
        <begin position="258"/>
        <end position="279"/>
    </location>
</feature>
<protein>
    <submittedName>
        <fullName evidence="3">DMT family transporter</fullName>
    </submittedName>
</protein>
<evidence type="ECO:0000259" key="2">
    <source>
        <dbReference type="Pfam" id="PF00892"/>
    </source>
</evidence>
<feature type="transmembrane region" description="Helical" evidence="1">
    <location>
        <begin position="175"/>
        <end position="195"/>
    </location>
</feature>
<feature type="transmembrane region" description="Helical" evidence="1">
    <location>
        <begin position="93"/>
        <end position="109"/>
    </location>
</feature>
<evidence type="ECO:0000256" key="1">
    <source>
        <dbReference type="SAM" id="Phobius"/>
    </source>
</evidence>
<keyword evidence="1" id="KW-0472">Membrane</keyword>
<feature type="transmembrane region" description="Helical" evidence="1">
    <location>
        <begin position="33"/>
        <end position="55"/>
    </location>
</feature>
<comment type="caution">
    <text evidence="3">The sequence shown here is derived from an EMBL/GenBank/DDBJ whole genome shotgun (WGS) entry which is preliminary data.</text>
</comment>
<feature type="transmembrane region" description="Helical" evidence="1">
    <location>
        <begin position="67"/>
        <end position="87"/>
    </location>
</feature>
<gene>
    <name evidence="3" type="ORF">H8R02_25785</name>
</gene>
<dbReference type="Proteomes" id="UP000596827">
    <property type="component" value="Unassembled WGS sequence"/>
</dbReference>
<feature type="transmembrane region" description="Helical" evidence="1">
    <location>
        <begin position="201"/>
        <end position="224"/>
    </location>
</feature>
<dbReference type="SUPFAM" id="SSF103481">
    <property type="entry name" value="Multidrug resistance efflux transporter EmrE"/>
    <property type="match status" value="2"/>
</dbReference>
<feature type="transmembrane region" description="Helical" evidence="1">
    <location>
        <begin position="144"/>
        <end position="163"/>
    </location>
</feature>
<feature type="transmembrane region" description="Helical" evidence="1">
    <location>
        <begin position="121"/>
        <end position="138"/>
    </location>
</feature>
<keyword evidence="4" id="KW-1185">Reference proteome</keyword>
<name>A0A923S4U9_9BURK</name>
<dbReference type="EMBL" id="JACORU010000013">
    <property type="protein sequence ID" value="MBC5767900.1"/>
    <property type="molecule type" value="Genomic_DNA"/>
</dbReference>
<feature type="domain" description="EamA" evidence="2">
    <location>
        <begin position="161"/>
        <end position="269"/>
    </location>
</feature>
<dbReference type="AlphaFoldDB" id="A0A923S4U9"/>
<keyword evidence="1" id="KW-1133">Transmembrane helix</keyword>
<dbReference type="PANTHER" id="PTHR22911">
    <property type="entry name" value="ACYL-MALONYL CONDENSING ENZYME-RELATED"/>
    <property type="match status" value="1"/>
</dbReference>
<keyword evidence="1" id="KW-0812">Transmembrane</keyword>
<dbReference type="Pfam" id="PF00892">
    <property type="entry name" value="EamA"/>
    <property type="match status" value="2"/>
</dbReference>
<feature type="domain" description="EamA" evidence="2">
    <location>
        <begin position="3"/>
        <end position="135"/>
    </location>
</feature>
<dbReference type="InterPro" id="IPR000620">
    <property type="entry name" value="EamA_dom"/>
</dbReference>
<organism evidence="3 4">
    <name type="scientific">Ramlibacter albus</name>
    <dbReference type="NCBI Taxonomy" id="2079448"/>
    <lineage>
        <taxon>Bacteria</taxon>
        <taxon>Pseudomonadati</taxon>
        <taxon>Pseudomonadota</taxon>
        <taxon>Betaproteobacteria</taxon>
        <taxon>Burkholderiales</taxon>
        <taxon>Comamonadaceae</taxon>
        <taxon>Ramlibacter</taxon>
    </lineage>
</organism>
<evidence type="ECO:0000313" key="3">
    <source>
        <dbReference type="EMBL" id="MBC5767900.1"/>
    </source>
</evidence>
<reference evidence="3" key="1">
    <citation type="submission" date="2020-08" db="EMBL/GenBank/DDBJ databases">
        <title>Ramlibacter sp. GTP1 16S ribosomal RNA gene genome sequencing and assembly.</title>
        <authorList>
            <person name="Kang M."/>
        </authorList>
    </citation>
    <scope>NUCLEOTIDE SEQUENCE</scope>
    <source>
        <strain evidence="3">GTP1</strain>
    </source>
</reference>
<sequence length="286" mass="31063">MLAGIGLAIGACACFSALDTTTKAVSPFVPLLMALWFRYAFQALATTAVVIPLRGKRVLRTQHLPFQLLRGVLLLVSSLLAFASLRFMPVGEFTAIVMITPLAVTLMAATRLKEHVSPTRWALVAGGFVGTLIIIRPGGEAFTWASLLPLVLVASNTWFQVITSQLARTEDPLTTHLYTGWTGTLIATLGLPFVWTQLPDPWLWAGLGFMGLMGTVGHFLLVLAYHKAPASALTPYLYSQIAFSMLGGWLVFKHLPDGWSMFGMVLIAICGAGGAWLTVRENRRFA</sequence>